<gene>
    <name evidence="1" type="ORF">IHE45_08G139300</name>
</gene>
<evidence type="ECO:0000313" key="2">
    <source>
        <dbReference type="Proteomes" id="UP000827976"/>
    </source>
</evidence>
<protein>
    <submittedName>
        <fullName evidence="1">Cyclin B protein</fullName>
    </submittedName>
</protein>
<dbReference type="EMBL" id="CM037018">
    <property type="protein sequence ID" value="KAH7675508.1"/>
    <property type="molecule type" value="Genomic_DNA"/>
</dbReference>
<proteinExistence type="predicted"/>
<keyword evidence="2" id="KW-1185">Reference proteome</keyword>
<evidence type="ECO:0000313" key="1">
    <source>
        <dbReference type="EMBL" id="KAH7675508.1"/>
    </source>
</evidence>
<reference evidence="2" key="1">
    <citation type="journal article" date="2022" name="Nat. Commun.">
        <title>Chromosome evolution and the genetic basis of agronomically important traits in greater yam.</title>
        <authorList>
            <person name="Bredeson J.V."/>
            <person name="Lyons J.B."/>
            <person name="Oniyinde I.O."/>
            <person name="Okereke N.R."/>
            <person name="Kolade O."/>
            <person name="Nnabue I."/>
            <person name="Nwadili C.O."/>
            <person name="Hribova E."/>
            <person name="Parker M."/>
            <person name="Nwogha J."/>
            <person name="Shu S."/>
            <person name="Carlson J."/>
            <person name="Kariba R."/>
            <person name="Muthemba S."/>
            <person name="Knop K."/>
            <person name="Barton G.J."/>
            <person name="Sherwood A.V."/>
            <person name="Lopez-Montes A."/>
            <person name="Asiedu R."/>
            <person name="Jamnadass R."/>
            <person name="Muchugi A."/>
            <person name="Goodstein D."/>
            <person name="Egesi C.N."/>
            <person name="Featherston J."/>
            <person name="Asfaw A."/>
            <person name="Simpson G.G."/>
            <person name="Dolezel J."/>
            <person name="Hendre P.S."/>
            <person name="Van Deynze A."/>
            <person name="Kumar P.L."/>
            <person name="Obidiegwu J.E."/>
            <person name="Bhattacharjee R."/>
            <person name="Rokhsar D.S."/>
        </authorList>
    </citation>
    <scope>NUCLEOTIDE SEQUENCE [LARGE SCALE GENOMIC DNA]</scope>
    <source>
        <strain evidence="2">cv. TDa95/00328</strain>
    </source>
</reference>
<accession>A0ACB7VML0</accession>
<dbReference type="Proteomes" id="UP000827976">
    <property type="component" value="Chromosome 8"/>
</dbReference>
<comment type="caution">
    <text evidence="1">The sequence shown here is derived from an EMBL/GenBank/DDBJ whole genome shotgun (WGS) entry which is preliminary data.</text>
</comment>
<name>A0ACB7VML0_DIOAL</name>
<sequence length="710" mass="79121">MVSFKGKEIKAGNGIRILEDPRPSNNTVKDFKKGPRNERSKLADVELSVESSRMNAREVSRLMPLRKSVPADPTRSKSTRKGGVNSVKGNLHNAENNMGKSDNFVGKVRTGRKALADLSNANQNNDKSHQLGNRLGSNQRTMKCKTDGSNILQGKNNIHKDSHGPRVSLTKTVTTASASLRKSILGNLRHSESTISKCNISDVKRSEAAVSKSNISGVRCSKATIGKSNISGVRRSEATTSKSNISGVRRSEATFSKSYISGVRHSLATNSKSTISVKIGMRRNTLSEATIHGNLKGNRLSYGPKLIKSQGLKIPQSSKLSLARSTNGNASSRKSFRPTSKIKIGPVIKEKFAIGNCDASSLSSNKDLELPSKTEEDHDESVTLQEYVTGEAKTDGSHPADDNVKTVISRPKCKRRRSYTSSLVARSEVLGEGTDCMKKDELPNIDDSSNPLEVVEYVDDIYQYYWAMEVQNPSLANYMTVQSEITPRMRGILINWLIEVHFKFELMQETLFLMVELLDRVLSLVVVKKKELQMVGLTSLLLASKYEDFWHPKIAELISISANLYTRDEMLAMEKLILAKLRFRLNMPTPYVFMIRFLKAAQSEKKLEHLAFYLIELCLVEYEALRFKSSLLCASAIYVARCTLNITPVWTGLLMKHARYEEPELRACANMILGFHIAASRKSVNFTYEKFQSPERGCVAKLKPLDKLPL</sequence>
<organism evidence="1 2">
    <name type="scientific">Dioscorea alata</name>
    <name type="common">Purple yam</name>
    <dbReference type="NCBI Taxonomy" id="55571"/>
    <lineage>
        <taxon>Eukaryota</taxon>
        <taxon>Viridiplantae</taxon>
        <taxon>Streptophyta</taxon>
        <taxon>Embryophyta</taxon>
        <taxon>Tracheophyta</taxon>
        <taxon>Spermatophyta</taxon>
        <taxon>Magnoliopsida</taxon>
        <taxon>Liliopsida</taxon>
        <taxon>Dioscoreales</taxon>
        <taxon>Dioscoreaceae</taxon>
        <taxon>Dioscorea</taxon>
    </lineage>
</organism>